<feature type="non-terminal residue" evidence="7">
    <location>
        <position position="591"/>
    </location>
</feature>
<dbReference type="InterPro" id="IPR041033">
    <property type="entry name" value="SpaA_PFL_dom_1"/>
</dbReference>
<dbReference type="Proteomes" id="UP000006190">
    <property type="component" value="Unassembled WGS sequence"/>
</dbReference>
<gene>
    <name evidence="7" type="ORF">HMPREF9708_00959</name>
</gene>
<sequence length="591" mass="65034">MTKPIKFIMISLASSMILLPTVLPTATIYGQEMMQDTSVIHQSLMPQFKVHLQVDEFQGQDQSQIDYDIIDQDQQEVVYSYRWNEGQTANEPIQLPAGRYLFRLYDGGQFNRQGQKVIPYQVQWLDSTDEAKRHQASHSGELATLNDGSLVYDFAFEIKESIPAEDQPSQYDIYLVGESVTNPIVPGIEPKGLEEEDGLEEGDLVGNEVDQTIEEETNSLASDQGEANEVSSTSEAEPVTLQADQSGIQLIVKDSQGQPVKDVEVYVGYELLKTDDQGKAQLMNLAPMTYQVTLGILPETYQNAVLEPTEVNLQANQITELTLELEGSQEETATTPEPVTSQETSEVTSQETSEEPVTSETTTTTEEATGSLDFIIQDDQQMAVAGVRVQVIDDQGQAQDVTTDEQGRGRIDQLRPGTYHYQILEVPQNYTAKDELMTVQVLANEANQQWITIQSQEPSASLNLQVEDQDGQGIEGVTLKVTDPAGETVQETTDAQGRVSFADLPAGDYTYEVVDLEEDYQGTRTGQVSLTPGQSQTQDLTFQAPNPVGDLTLQLMTEDGQGLEGVILKVTNSAGETVQETTDAQGRVSFA</sequence>
<protein>
    <recommendedName>
        <fullName evidence="6">SpaA-like prealbumin fold domain-containing protein</fullName>
    </recommendedName>
</protein>
<evidence type="ECO:0000256" key="1">
    <source>
        <dbReference type="ARBA" id="ARBA00007257"/>
    </source>
</evidence>
<keyword evidence="8" id="KW-1185">Reference proteome</keyword>
<organism evidence="7 8">
    <name type="scientific">Facklamia languida CCUG 37842</name>
    <dbReference type="NCBI Taxonomy" id="883113"/>
    <lineage>
        <taxon>Bacteria</taxon>
        <taxon>Bacillati</taxon>
        <taxon>Bacillota</taxon>
        <taxon>Bacilli</taxon>
        <taxon>Lactobacillales</taxon>
        <taxon>Aerococcaceae</taxon>
        <taxon>Facklamia</taxon>
    </lineage>
</organism>
<feature type="compositionally biased region" description="Low complexity" evidence="4">
    <location>
        <begin position="337"/>
        <end position="367"/>
    </location>
</feature>
<reference evidence="7 8" key="1">
    <citation type="submission" date="2012-01" db="EMBL/GenBank/DDBJ databases">
        <title>The Genome Sequence of Facklamia languida CCUG 37842.</title>
        <authorList>
            <consortium name="The Broad Institute Genome Sequencing Platform"/>
            <person name="Earl A."/>
            <person name="Ward D."/>
            <person name="Feldgarden M."/>
            <person name="Gevers D."/>
            <person name="Huys G."/>
            <person name="Young S.K."/>
            <person name="Zeng Q."/>
            <person name="Gargeya S."/>
            <person name="Fitzgerald M."/>
            <person name="Haas B."/>
            <person name="Abouelleil A."/>
            <person name="Alvarado L."/>
            <person name="Arachchi H.M."/>
            <person name="Berlin A."/>
            <person name="Chapman S.B."/>
            <person name="Gearin G."/>
            <person name="Goldberg J."/>
            <person name="Griggs A."/>
            <person name="Gujja S."/>
            <person name="Hansen M."/>
            <person name="Heiman D."/>
            <person name="Howarth C."/>
            <person name="Larimer J."/>
            <person name="Lui A."/>
            <person name="MacDonald P.J.P."/>
            <person name="McCowen C."/>
            <person name="Montmayeur A."/>
            <person name="Murphy C."/>
            <person name="Neiman D."/>
            <person name="Pearson M."/>
            <person name="Priest M."/>
            <person name="Roberts A."/>
            <person name="Saif S."/>
            <person name="Shea T."/>
            <person name="Sisk P."/>
            <person name="Stolte C."/>
            <person name="Sykes S."/>
            <person name="Wortman J."/>
            <person name="Nusbaum C."/>
            <person name="Birren B."/>
        </authorList>
    </citation>
    <scope>NUCLEOTIDE SEQUENCE [LARGE SCALE GENOMIC DNA]</scope>
    <source>
        <strain evidence="7 8">CCUG 37842</strain>
    </source>
</reference>
<feature type="signal peptide" evidence="5">
    <location>
        <begin position="1"/>
        <end position="26"/>
    </location>
</feature>
<feature type="domain" description="SpaA-like prealbumin fold" evidence="6">
    <location>
        <begin position="378"/>
        <end position="445"/>
    </location>
</feature>
<feature type="region of interest" description="Disordered" evidence="4">
    <location>
        <begin position="218"/>
        <end position="237"/>
    </location>
</feature>
<comment type="caution">
    <text evidence="7">The sequence shown here is derived from an EMBL/GenBank/DDBJ whole genome shotgun (WGS) entry which is preliminary data.</text>
</comment>
<evidence type="ECO:0000256" key="2">
    <source>
        <dbReference type="ARBA" id="ARBA00022525"/>
    </source>
</evidence>
<dbReference type="InterPro" id="IPR013783">
    <property type="entry name" value="Ig-like_fold"/>
</dbReference>
<dbReference type="Pfam" id="PF13620">
    <property type="entry name" value="CarboxypepD_reg"/>
    <property type="match status" value="1"/>
</dbReference>
<evidence type="ECO:0000259" key="6">
    <source>
        <dbReference type="Pfam" id="PF17802"/>
    </source>
</evidence>
<evidence type="ECO:0000256" key="5">
    <source>
        <dbReference type="SAM" id="SignalP"/>
    </source>
</evidence>
<name>H3NJC0_9LACT</name>
<dbReference type="PANTHER" id="PTHR36108">
    <property type="entry name" value="COLOSSIN-B-RELATED"/>
    <property type="match status" value="1"/>
</dbReference>
<dbReference type="EMBL" id="AGEG01000011">
    <property type="protein sequence ID" value="EHR37052.1"/>
    <property type="molecule type" value="Genomic_DNA"/>
</dbReference>
<dbReference type="RefSeq" id="WP_006309094.1">
    <property type="nucleotide sequence ID" value="NZ_JH601133.1"/>
</dbReference>
<dbReference type="STRING" id="883113.HMPREF9708_00959"/>
<dbReference type="HOGENOM" id="CLU_461978_0_0_9"/>
<feature type="chain" id="PRO_5039619047" description="SpaA-like prealbumin fold domain-containing protein" evidence="5">
    <location>
        <begin position="27"/>
        <end position="591"/>
    </location>
</feature>
<dbReference type="AlphaFoldDB" id="H3NJC0"/>
<proteinExistence type="inferred from homology"/>
<dbReference type="eggNOG" id="COG4932">
    <property type="taxonomic scope" value="Bacteria"/>
</dbReference>
<dbReference type="PANTHER" id="PTHR36108:SF13">
    <property type="entry name" value="COLOSSIN-B-RELATED"/>
    <property type="match status" value="1"/>
</dbReference>
<comment type="similarity">
    <text evidence="1">Belongs to the serine-aspartate repeat-containing protein (SDr) family.</text>
</comment>
<keyword evidence="2" id="KW-0964">Secreted</keyword>
<dbReference type="SUPFAM" id="SSF49478">
    <property type="entry name" value="Cna protein B-type domain"/>
    <property type="match status" value="2"/>
</dbReference>
<accession>H3NJC0</accession>
<evidence type="ECO:0000256" key="4">
    <source>
        <dbReference type="SAM" id="MobiDB-lite"/>
    </source>
</evidence>
<dbReference type="Pfam" id="PF17802">
    <property type="entry name" value="SpaA"/>
    <property type="match status" value="1"/>
</dbReference>
<dbReference type="Gene3D" id="2.60.40.10">
    <property type="entry name" value="Immunoglobulins"/>
    <property type="match status" value="2"/>
</dbReference>
<feature type="region of interest" description="Disordered" evidence="4">
    <location>
        <begin position="325"/>
        <end position="369"/>
    </location>
</feature>
<evidence type="ECO:0000256" key="3">
    <source>
        <dbReference type="ARBA" id="ARBA00022729"/>
    </source>
</evidence>
<keyword evidence="3 5" id="KW-0732">Signal</keyword>
<evidence type="ECO:0000313" key="7">
    <source>
        <dbReference type="EMBL" id="EHR37052.1"/>
    </source>
</evidence>
<evidence type="ECO:0000313" key="8">
    <source>
        <dbReference type="Proteomes" id="UP000006190"/>
    </source>
</evidence>
<dbReference type="OrthoDB" id="2139979at2"/>